<dbReference type="PANTHER" id="PTHR42951">
    <property type="entry name" value="METALLO-BETA-LACTAMASE DOMAIN-CONTAINING"/>
    <property type="match status" value="1"/>
</dbReference>
<name>A0ABX7Y696_9ACTN</name>
<dbReference type="SUPFAM" id="SSF56281">
    <property type="entry name" value="Metallo-hydrolase/oxidoreductase"/>
    <property type="match status" value="1"/>
</dbReference>
<organism evidence="2 3">
    <name type="scientific">Arachnia rubra</name>
    <dbReference type="NCBI Taxonomy" id="1547448"/>
    <lineage>
        <taxon>Bacteria</taxon>
        <taxon>Bacillati</taxon>
        <taxon>Actinomycetota</taxon>
        <taxon>Actinomycetes</taxon>
        <taxon>Propionibacteriales</taxon>
        <taxon>Propionibacteriaceae</taxon>
        <taxon>Arachnia</taxon>
    </lineage>
</organism>
<proteinExistence type="predicted"/>
<dbReference type="Gene3D" id="3.60.15.10">
    <property type="entry name" value="Ribonuclease Z/Hydroxyacylglutathione hydrolase-like"/>
    <property type="match status" value="1"/>
</dbReference>
<dbReference type="RefSeq" id="WP_212323920.1">
    <property type="nucleotide sequence ID" value="NZ_AP024463.1"/>
</dbReference>
<dbReference type="InterPro" id="IPR001279">
    <property type="entry name" value="Metallo-B-lactamas"/>
</dbReference>
<dbReference type="EMBL" id="CP072384">
    <property type="protein sequence ID" value="QUC08263.1"/>
    <property type="molecule type" value="Genomic_DNA"/>
</dbReference>
<dbReference type="CDD" id="cd16282">
    <property type="entry name" value="metallo-hydrolase-like_MBL-fold"/>
    <property type="match status" value="1"/>
</dbReference>
<keyword evidence="3" id="KW-1185">Reference proteome</keyword>
<dbReference type="InterPro" id="IPR036866">
    <property type="entry name" value="RibonucZ/Hydroxyglut_hydro"/>
</dbReference>
<dbReference type="Pfam" id="PF00753">
    <property type="entry name" value="Lactamase_B"/>
    <property type="match status" value="1"/>
</dbReference>
<evidence type="ECO:0000313" key="3">
    <source>
        <dbReference type="Proteomes" id="UP000678513"/>
    </source>
</evidence>
<dbReference type="InterPro" id="IPR050855">
    <property type="entry name" value="NDM-1-like"/>
</dbReference>
<evidence type="ECO:0000259" key="1">
    <source>
        <dbReference type="SMART" id="SM00849"/>
    </source>
</evidence>
<evidence type="ECO:0000313" key="2">
    <source>
        <dbReference type="EMBL" id="QUC08263.1"/>
    </source>
</evidence>
<protein>
    <submittedName>
        <fullName evidence="2">MBL fold metallo-hydrolase</fullName>
    </submittedName>
</protein>
<reference evidence="2 3" key="1">
    <citation type="submission" date="2021-03" db="EMBL/GenBank/DDBJ databases">
        <title>Human Oral Microbial Genomes.</title>
        <authorList>
            <person name="Johnston C.D."/>
            <person name="Chen T."/>
            <person name="Dewhirst F.E."/>
        </authorList>
    </citation>
    <scope>NUCLEOTIDE SEQUENCE [LARGE SCALE GENOMIC DNA]</scope>
    <source>
        <strain evidence="2 3">DSMZ 100122</strain>
    </source>
</reference>
<dbReference type="Proteomes" id="UP000678513">
    <property type="component" value="Chromosome"/>
</dbReference>
<gene>
    <name evidence="2" type="ORF">J5A65_00455</name>
</gene>
<dbReference type="PANTHER" id="PTHR42951:SF4">
    <property type="entry name" value="ACYL-COENZYME A THIOESTERASE MBLAC2"/>
    <property type="match status" value="1"/>
</dbReference>
<sequence length="325" mass="35151">MRPDPTPIHSKPSYLEELAPGVHAYLQPPGTWGYGNAGMISDGRSTLLVDTLNDLHTTQVMIECLAPYVANAPVVGLVNTSGASDHCWGNQLIAGGDVEVISTREAWDDLQTSSPDGLHKVSKLQAILPRSMRRVAKALTGPFSFKDIRLAPPTRFVEAPEQYARLERDVHLIPLGNAQSPGMLAIWLPADKILFVGDTVLAGHTPGLSGSVSTWLTALDTLRNLKPAVIVPGHGLPGGIELIDETQEFLTWFDKEVHRAHDNGLNAAETVKHLHAALPMSPTGPLGESERLVLSVHEHWSTLEPGYKMPDPPVLFAHMGKLMAA</sequence>
<dbReference type="SMART" id="SM00849">
    <property type="entry name" value="Lactamase_B"/>
    <property type="match status" value="1"/>
</dbReference>
<feature type="domain" description="Metallo-beta-lactamase" evidence="1">
    <location>
        <begin position="34"/>
        <end position="234"/>
    </location>
</feature>
<accession>A0ABX7Y696</accession>